<dbReference type="RefSeq" id="WP_364823732.1">
    <property type="nucleotide sequence ID" value="NZ_JBFAYM010000011.1"/>
</dbReference>
<dbReference type="EMBL" id="JBIRYO010000002">
    <property type="protein sequence ID" value="MFI2472551.1"/>
    <property type="molecule type" value="Genomic_DNA"/>
</dbReference>
<protein>
    <submittedName>
        <fullName evidence="1">ComF family protein</fullName>
    </submittedName>
</protein>
<organism evidence="1 2">
    <name type="scientific">Nocardia xishanensis</name>
    <dbReference type="NCBI Taxonomy" id="238964"/>
    <lineage>
        <taxon>Bacteria</taxon>
        <taxon>Bacillati</taxon>
        <taxon>Actinomycetota</taxon>
        <taxon>Actinomycetes</taxon>
        <taxon>Mycobacteriales</taxon>
        <taxon>Nocardiaceae</taxon>
        <taxon>Nocardia</taxon>
    </lineage>
</organism>
<sequence length="220" mass="22714">MGAPEHIAALLDLVLPAACAGCDAAGVGWCPGCAAALTDGPTRVRPRTDPGVPCWALAPYAGPARRAVLAVKERGRRDLTEPLGLAMASGLARLRTPGRPLVLVPAPSRGGSARRRGGDPVLRTAAAAAGWLPDCRMVPMLRVWWGVRDSVGLTPGERQHNLRGRISVRYGPLARRGGAGNAEVVVVDDVLTTGATVRESVRALGLAGVETSAVLVTCSA</sequence>
<comment type="caution">
    <text evidence="1">The sequence shown here is derived from an EMBL/GenBank/DDBJ whole genome shotgun (WGS) entry which is preliminary data.</text>
</comment>
<dbReference type="PANTHER" id="PTHR47505">
    <property type="entry name" value="DNA UTILIZATION PROTEIN YHGH"/>
    <property type="match status" value="1"/>
</dbReference>
<keyword evidence="2" id="KW-1185">Reference proteome</keyword>
<dbReference type="Proteomes" id="UP001611415">
    <property type="component" value="Unassembled WGS sequence"/>
</dbReference>
<dbReference type="InterPro" id="IPR029057">
    <property type="entry name" value="PRTase-like"/>
</dbReference>
<reference evidence="1 2" key="1">
    <citation type="submission" date="2024-10" db="EMBL/GenBank/DDBJ databases">
        <title>The Natural Products Discovery Center: Release of the First 8490 Sequenced Strains for Exploring Actinobacteria Biosynthetic Diversity.</title>
        <authorList>
            <person name="Kalkreuter E."/>
            <person name="Kautsar S.A."/>
            <person name="Yang D."/>
            <person name="Bader C.D."/>
            <person name="Teijaro C.N."/>
            <person name="Fluegel L."/>
            <person name="Davis C.M."/>
            <person name="Simpson J.R."/>
            <person name="Lauterbach L."/>
            <person name="Steele A.D."/>
            <person name="Gui C."/>
            <person name="Meng S."/>
            <person name="Li G."/>
            <person name="Viehrig K."/>
            <person name="Ye F."/>
            <person name="Su P."/>
            <person name="Kiefer A.F."/>
            <person name="Nichols A."/>
            <person name="Cepeda A.J."/>
            <person name="Yan W."/>
            <person name="Fan B."/>
            <person name="Jiang Y."/>
            <person name="Adhikari A."/>
            <person name="Zheng C.-J."/>
            <person name="Schuster L."/>
            <person name="Cowan T.M."/>
            <person name="Smanski M.J."/>
            <person name="Chevrette M.G."/>
            <person name="De Carvalho L.P.S."/>
            <person name="Shen B."/>
        </authorList>
    </citation>
    <scope>NUCLEOTIDE SEQUENCE [LARGE SCALE GENOMIC DNA]</scope>
    <source>
        <strain evidence="1 2">NPDC019275</strain>
    </source>
</reference>
<accession>A0ABW7WUM3</accession>
<dbReference type="Gene3D" id="3.40.50.2020">
    <property type="match status" value="1"/>
</dbReference>
<name>A0ABW7WUM3_9NOCA</name>
<evidence type="ECO:0000313" key="1">
    <source>
        <dbReference type="EMBL" id="MFI2472551.1"/>
    </source>
</evidence>
<gene>
    <name evidence="1" type="ORF">ACH49W_04170</name>
</gene>
<evidence type="ECO:0000313" key="2">
    <source>
        <dbReference type="Proteomes" id="UP001611415"/>
    </source>
</evidence>
<dbReference type="SUPFAM" id="SSF53271">
    <property type="entry name" value="PRTase-like"/>
    <property type="match status" value="1"/>
</dbReference>
<dbReference type="InterPro" id="IPR051910">
    <property type="entry name" value="ComF/GntX_DNA_util-trans"/>
</dbReference>
<dbReference type="PANTHER" id="PTHR47505:SF1">
    <property type="entry name" value="DNA UTILIZATION PROTEIN YHGH"/>
    <property type="match status" value="1"/>
</dbReference>
<proteinExistence type="predicted"/>